<feature type="compositionally biased region" description="Polar residues" evidence="1">
    <location>
        <begin position="160"/>
        <end position="184"/>
    </location>
</feature>
<dbReference type="PANTHER" id="PTHR13336">
    <property type="entry name" value="OVARIAN CARCINOMA IMMUNOREACTIVE ANTIGEN"/>
    <property type="match status" value="1"/>
</dbReference>
<dbReference type="GO" id="GO:0005768">
    <property type="term" value="C:endosome"/>
    <property type="evidence" value="ECO:0007669"/>
    <property type="project" value="TreeGrafter"/>
</dbReference>
<feature type="region of interest" description="Disordered" evidence="1">
    <location>
        <begin position="160"/>
        <end position="196"/>
    </location>
</feature>
<dbReference type="Proteomes" id="UP000318571">
    <property type="component" value="Chromosome 2"/>
</dbReference>
<dbReference type="EMBL" id="VCGU01000005">
    <property type="protein sequence ID" value="TRY75364.1"/>
    <property type="molecule type" value="Genomic_DNA"/>
</dbReference>
<evidence type="ECO:0000313" key="4">
    <source>
        <dbReference type="Proteomes" id="UP000318571"/>
    </source>
</evidence>
<feature type="domain" description="OCIA" evidence="2">
    <location>
        <begin position="33"/>
        <end position="109"/>
    </location>
</feature>
<sequence>MNYPAHNTETASSSFYDNASPQSAPSGPNTPLSLEEQVIMKECQQEAFYNRGLPLALIMGGSIFMGIKNGRISSGGPVGLWLKPFVAGSIGMLAGYGSYSGVCSEKFLKKAPQTNMARRIRESRGFPDTTPNEMEILHRDRMMKDKNLGYENDRQFLSSDNSLSETNESNPGQTHSGFESSEATTGKPMEKRGLSYDDLRQRHRDAEMRKYFQGQRVAQHATRPNMETHPPSGPSNQEIPPLYLPSRPKQDPRRRINQYGDDVYSEA</sequence>
<name>A0A553PCG3_TIGCA</name>
<feature type="region of interest" description="Disordered" evidence="1">
    <location>
        <begin position="1"/>
        <end position="32"/>
    </location>
</feature>
<dbReference type="Pfam" id="PF07051">
    <property type="entry name" value="OCIA"/>
    <property type="match status" value="1"/>
</dbReference>
<evidence type="ECO:0000259" key="2">
    <source>
        <dbReference type="Pfam" id="PF07051"/>
    </source>
</evidence>
<proteinExistence type="predicted"/>
<feature type="region of interest" description="Disordered" evidence="1">
    <location>
        <begin position="213"/>
        <end position="267"/>
    </location>
</feature>
<evidence type="ECO:0000256" key="1">
    <source>
        <dbReference type="SAM" id="MobiDB-lite"/>
    </source>
</evidence>
<gene>
    <name evidence="3" type="ORF">TCAL_00761</name>
</gene>
<reference evidence="3 4" key="1">
    <citation type="journal article" date="2018" name="Nat. Ecol. Evol.">
        <title>Genomic signatures of mitonuclear coevolution across populations of Tigriopus californicus.</title>
        <authorList>
            <person name="Barreto F.S."/>
            <person name="Watson E.T."/>
            <person name="Lima T.G."/>
            <person name="Willett C.S."/>
            <person name="Edmands S."/>
            <person name="Li W."/>
            <person name="Burton R.S."/>
        </authorList>
    </citation>
    <scope>NUCLEOTIDE SEQUENCE [LARGE SCALE GENOMIC DNA]</scope>
    <source>
        <strain evidence="3 4">San Diego</strain>
    </source>
</reference>
<accession>A0A553PCG3</accession>
<dbReference type="AlphaFoldDB" id="A0A553PCG3"/>
<dbReference type="PANTHER" id="PTHR13336:SF3">
    <property type="entry name" value="OCIA DOMAIN-CONTAINING PROTEIN 1"/>
    <property type="match status" value="1"/>
</dbReference>
<protein>
    <recommendedName>
        <fullName evidence="2">OCIA domain-containing protein</fullName>
    </recommendedName>
</protein>
<evidence type="ECO:0000313" key="3">
    <source>
        <dbReference type="EMBL" id="TRY75364.1"/>
    </source>
</evidence>
<dbReference type="InterPro" id="IPR040187">
    <property type="entry name" value="OCAD1/2"/>
</dbReference>
<dbReference type="OrthoDB" id="6513616at2759"/>
<organism evidence="3 4">
    <name type="scientific">Tigriopus californicus</name>
    <name type="common">Marine copepod</name>
    <dbReference type="NCBI Taxonomy" id="6832"/>
    <lineage>
        <taxon>Eukaryota</taxon>
        <taxon>Metazoa</taxon>
        <taxon>Ecdysozoa</taxon>
        <taxon>Arthropoda</taxon>
        <taxon>Crustacea</taxon>
        <taxon>Multicrustacea</taxon>
        <taxon>Hexanauplia</taxon>
        <taxon>Copepoda</taxon>
        <taxon>Harpacticoida</taxon>
        <taxon>Harpacticidae</taxon>
        <taxon>Tigriopus</taxon>
    </lineage>
</organism>
<comment type="caution">
    <text evidence="3">The sequence shown here is derived from an EMBL/GenBank/DDBJ whole genome shotgun (WGS) entry which is preliminary data.</text>
</comment>
<keyword evidence="4" id="KW-1185">Reference proteome</keyword>
<dbReference type="InterPro" id="IPR009764">
    <property type="entry name" value="OCIA_dom"/>
</dbReference>